<dbReference type="Pfam" id="PF00072">
    <property type="entry name" value="Response_reg"/>
    <property type="match status" value="1"/>
</dbReference>
<comment type="catalytic activity">
    <reaction evidence="1">
        <text>ATP + protein L-histidine = ADP + protein N-phospho-L-histidine.</text>
        <dbReference type="EC" id="2.7.13.3"/>
    </reaction>
</comment>
<dbReference type="Pfam" id="PF08448">
    <property type="entry name" value="PAS_4"/>
    <property type="match status" value="2"/>
</dbReference>
<proteinExistence type="predicted"/>
<dbReference type="InterPro" id="IPR003594">
    <property type="entry name" value="HATPase_dom"/>
</dbReference>
<evidence type="ECO:0000259" key="7">
    <source>
        <dbReference type="PROSITE" id="PS50110"/>
    </source>
</evidence>
<dbReference type="InterPro" id="IPR011006">
    <property type="entry name" value="CheY-like_superfamily"/>
</dbReference>
<dbReference type="Pfam" id="PF02518">
    <property type="entry name" value="HATPase_c"/>
    <property type="match status" value="1"/>
</dbReference>
<dbReference type="CDD" id="cd18161">
    <property type="entry name" value="REC_hyHK_blue-like"/>
    <property type="match status" value="1"/>
</dbReference>
<dbReference type="InterPro" id="IPR036097">
    <property type="entry name" value="HisK_dim/P_sf"/>
</dbReference>
<evidence type="ECO:0000259" key="8">
    <source>
        <dbReference type="PROSITE" id="PS50112"/>
    </source>
</evidence>
<evidence type="ECO:0000259" key="6">
    <source>
        <dbReference type="PROSITE" id="PS50109"/>
    </source>
</evidence>
<evidence type="ECO:0000259" key="9">
    <source>
        <dbReference type="PROSITE" id="PS50113"/>
    </source>
</evidence>
<feature type="domain" description="Histidine kinase" evidence="6">
    <location>
        <begin position="320"/>
        <end position="544"/>
    </location>
</feature>
<evidence type="ECO:0000256" key="4">
    <source>
        <dbReference type="PROSITE-ProRule" id="PRU00169"/>
    </source>
</evidence>
<feature type="domain" description="Response regulatory" evidence="7">
    <location>
        <begin position="567"/>
        <end position="683"/>
    </location>
</feature>
<keyword evidence="10" id="KW-0808">Transferase</keyword>
<dbReference type="CDD" id="cd00130">
    <property type="entry name" value="PAS"/>
    <property type="match status" value="1"/>
</dbReference>
<dbReference type="PANTHER" id="PTHR43065:SF42">
    <property type="entry name" value="TWO-COMPONENT SENSOR PPRA"/>
    <property type="match status" value="1"/>
</dbReference>
<evidence type="ECO:0000313" key="11">
    <source>
        <dbReference type="Proteomes" id="UP000249065"/>
    </source>
</evidence>
<dbReference type="Gene3D" id="3.30.565.10">
    <property type="entry name" value="Histidine kinase-like ATPase, C-terminal domain"/>
    <property type="match status" value="1"/>
</dbReference>
<reference evidence="11" key="1">
    <citation type="submission" date="2018-06" db="EMBL/GenBank/DDBJ databases">
        <authorList>
            <person name="Khan S.A."/>
        </authorList>
    </citation>
    <scope>NUCLEOTIDE SEQUENCE [LARGE SCALE GENOMIC DNA]</scope>
    <source>
        <strain evidence="11">DB-1506</strain>
    </source>
</reference>
<evidence type="ECO:0000256" key="2">
    <source>
        <dbReference type="ARBA" id="ARBA00012438"/>
    </source>
</evidence>
<feature type="modified residue" description="4-aspartylphosphate" evidence="4">
    <location>
        <position position="617"/>
    </location>
</feature>
<feature type="domain" description="PAS" evidence="8">
    <location>
        <begin position="181"/>
        <end position="251"/>
    </location>
</feature>
<dbReference type="InterPro" id="IPR000700">
    <property type="entry name" value="PAS-assoc_C"/>
</dbReference>
<evidence type="ECO:0000256" key="3">
    <source>
        <dbReference type="ARBA" id="ARBA00022553"/>
    </source>
</evidence>
<dbReference type="PANTHER" id="PTHR43065">
    <property type="entry name" value="SENSOR HISTIDINE KINASE"/>
    <property type="match status" value="1"/>
</dbReference>
<dbReference type="SMART" id="SM00388">
    <property type="entry name" value="HisKA"/>
    <property type="match status" value="1"/>
</dbReference>
<evidence type="ECO:0000256" key="1">
    <source>
        <dbReference type="ARBA" id="ARBA00000085"/>
    </source>
</evidence>
<dbReference type="Gene3D" id="3.30.450.20">
    <property type="entry name" value="PAS domain"/>
    <property type="match status" value="2"/>
</dbReference>
<comment type="caution">
    <text evidence="10">The sequence shown here is derived from an EMBL/GenBank/DDBJ whole genome shotgun (WGS) entry which is preliminary data.</text>
</comment>
<accession>A0A327MD78</accession>
<dbReference type="PROSITE" id="PS50113">
    <property type="entry name" value="PAC"/>
    <property type="match status" value="1"/>
</dbReference>
<dbReference type="InterPro" id="IPR000014">
    <property type="entry name" value="PAS"/>
</dbReference>
<dbReference type="OrthoDB" id="9796100at2"/>
<dbReference type="Pfam" id="PF00512">
    <property type="entry name" value="HisKA"/>
    <property type="match status" value="1"/>
</dbReference>
<dbReference type="InterPro" id="IPR035965">
    <property type="entry name" value="PAS-like_dom_sf"/>
</dbReference>
<evidence type="ECO:0000256" key="5">
    <source>
        <dbReference type="SAM" id="Coils"/>
    </source>
</evidence>
<keyword evidence="11" id="KW-1185">Reference proteome</keyword>
<dbReference type="InterPro" id="IPR036890">
    <property type="entry name" value="HATPase_C_sf"/>
</dbReference>
<dbReference type="Proteomes" id="UP000249065">
    <property type="component" value="Unassembled WGS sequence"/>
</dbReference>
<feature type="domain" description="PAC" evidence="9">
    <location>
        <begin position="109"/>
        <end position="162"/>
    </location>
</feature>
<dbReference type="GO" id="GO:0000155">
    <property type="term" value="F:phosphorelay sensor kinase activity"/>
    <property type="evidence" value="ECO:0007669"/>
    <property type="project" value="InterPro"/>
</dbReference>
<dbReference type="AlphaFoldDB" id="A0A327MD78"/>
<dbReference type="EMBL" id="QLIX01000003">
    <property type="protein sequence ID" value="RAI60054.1"/>
    <property type="molecule type" value="Genomic_DNA"/>
</dbReference>
<dbReference type="SMART" id="SM00448">
    <property type="entry name" value="REC"/>
    <property type="match status" value="1"/>
</dbReference>
<evidence type="ECO:0000313" key="10">
    <source>
        <dbReference type="EMBL" id="RAI60054.1"/>
    </source>
</evidence>
<dbReference type="PROSITE" id="PS50109">
    <property type="entry name" value="HIS_KIN"/>
    <property type="match status" value="1"/>
</dbReference>
<dbReference type="PROSITE" id="PS50110">
    <property type="entry name" value="RESPONSE_REGULATORY"/>
    <property type="match status" value="1"/>
</dbReference>
<dbReference type="CDD" id="cd00082">
    <property type="entry name" value="HisKA"/>
    <property type="match status" value="1"/>
</dbReference>
<name>A0A327MD78_9PROT</name>
<dbReference type="InterPro" id="IPR013656">
    <property type="entry name" value="PAS_4"/>
</dbReference>
<dbReference type="Gene3D" id="3.40.50.2300">
    <property type="match status" value="1"/>
</dbReference>
<dbReference type="PROSITE" id="PS50112">
    <property type="entry name" value="PAS"/>
    <property type="match status" value="1"/>
</dbReference>
<protein>
    <recommendedName>
        <fullName evidence="2">histidine kinase</fullName>
        <ecNumber evidence="2">2.7.13.3</ecNumber>
    </recommendedName>
</protein>
<keyword evidence="3 4" id="KW-0597">Phosphoprotein</keyword>
<keyword evidence="5" id="KW-0175">Coiled coil</keyword>
<gene>
    <name evidence="10" type="ORF">DOO78_06775</name>
</gene>
<dbReference type="CDD" id="cd16919">
    <property type="entry name" value="HATPase_CckA-like"/>
    <property type="match status" value="1"/>
</dbReference>
<dbReference type="InterPro" id="IPR005467">
    <property type="entry name" value="His_kinase_dom"/>
</dbReference>
<organism evidence="10 11">
    <name type="scientific">Roseicella frigidaeris</name>
    <dbReference type="NCBI Taxonomy" id="2230885"/>
    <lineage>
        <taxon>Bacteria</taxon>
        <taxon>Pseudomonadati</taxon>
        <taxon>Pseudomonadota</taxon>
        <taxon>Alphaproteobacteria</taxon>
        <taxon>Acetobacterales</taxon>
        <taxon>Roseomonadaceae</taxon>
        <taxon>Roseicella</taxon>
    </lineage>
</organism>
<dbReference type="SUPFAM" id="SSF55874">
    <property type="entry name" value="ATPase domain of HSP90 chaperone/DNA topoisomerase II/histidine kinase"/>
    <property type="match status" value="1"/>
</dbReference>
<dbReference type="SUPFAM" id="SSF52172">
    <property type="entry name" value="CheY-like"/>
    <property type="match status" value="1"/>
</dbReference>
<dbReference type="SUPFAM" id="SSF47384">
    <property type="entry name" value="Homodimeric domain of signal transducing histidine kinase"/>
    <property type="match status" value="1"/>
</dbReference>
<dbReference type="InterPro" id="IPR001789">
    <property type="entry name" value="Sig_transdc_resp-reg_receiver"/>
</dbReference>
<dbReference type="NCBIfam" id="TIGR00229">
    <property type="entry name" value="sensory_box"/>
    <property type="match status" value="1"/>
</dbReference>
<dbReference type="Gene3D" id="1.10.287.130">
    <property type="match status" value="1"/>
</dbReference>
<dbReference type="EC" id="2.7.13.3" evidence="2"/>
<dbReference type="PRINTS" id="PR00344">
    <property type="entry name" value="BCTRLSENSOR"/>
</dbReference>
<feature type="coiled-coil region" evidence="5">
    <location>
        <begin position="153"/>
        <end position="187"/>
    </location>
</feature>
<dbReference type="SMART" id="SM00387">
    <property type="entry name" value="HATPase_c"/>
    <property type="match status" value="1"/>
</dbReference>
<sequence>MTEAVLAGGGELSRLIFAYPWERTPLGAIAGWPSSLRTTIGLILRSPVPIVTLWGEDGIMIYNDAYSGFAGGRHPRLLGSKVREGWPEVADFNDNVMKVGLAGGTLSYQDQELTLHRSGVPEQVWMNLDYSPVIGESGRPEGIVAIVVETTAKVQAERRLRETAEALAQLNAELERRVEERTAERDRIWRNSRDLLAVLRADGVFRTVNPAWREILGHAPESLIGRHFRDIIWPEDAALTEGVVAAAAAGQDLTGFENRYRHQDGTPRWISWHSSAEGEDIFAYGRDITAEKGRAQALAEAEERLRQAQKMEAVGQLTGGIAHDFNNLLTGIVGSLQMIQTRIAQGRVDGLDRYILAARGAADRAAALTHRLLAFSRRQTLDPRPLQINRLVAGMEELIRRTVGPAIALEVVASGGLWTTLVDANQLENALLNLCINARDAMPEGGRLTIETANRWFDDRTARGHDLRPGQYVSLCVSDTGVGMTPEVAARAFDPFFTTKPLGQGTGLGLSMIHGFAQQSGGQARIYSEPGQGTTVCLYLPRHLGAEADADGAPAPAPAPRAERGETVLVVDDEPTVRMLVGEVLGELGYAALEAADGAAGLQILRSARRIDLLVTDVGLPGGMNGRQLADAARELRPGLKVLFITGYAENAAIGHGHLAPGMQVMTKPFSVEAIARRIRAIIEAR</sequence>
<dbReference type="InterPro" id="IPR003661">
    <property type="entry name" value="HisK_dim/P_dom"/>
</dbReference>
<dbReference type="InterPro" id="IPR004358">
    <property type="entry name" value="Sig_transdc_His_kin-like_C"/>
</dbReference>
<dbReference type="SMART" id="SM00091">
    <property type="entry name" value="PAS"/>
    <property type="match status" value="1"/>
</dbReference>
<dbReference type="SUPFAM" id="SSF55785">
    <property type="entry name" value="PYP-like sensor domain (PAS domain)"/>
    <property type="match status" value="2"/>
</dbReference>
<keyword evidence="10" id="KW-0418">Kinase</keyword>